<dbReference type="InterPro" id="IPR027417">
    <property type="entry name" value="P-loop_NTPase"/>
</dbReference>
<dbReference type="InterPro" id="IPR022488">
    <property type="entry name" value="PPK2-related"/>
</dbReference>
<dbReference type="Gene3D" id="3.40.50.300">
    <property type="entry name" value="P-loop containing nucleotide triphosphate hydrolases"/>
    <property type="match status" value="1"/>
</dbReference>
<dbReference type="AlphaFoldDB" id="A0A8J2VPZ4"/>
<evidence type="ECO:0000256" key="2">
    <source>
        <dbReference type="ARBA" id="ARBA00022679"/>
    </source>
</evidence>
<dbReference type="SUPFAM" id="SSF52540">
    <property type="entry name" value="P-loop containing nucleoside triphosphate hydrolases"/>
    <property type="match status" value="1"/>
</dbReference>
<name>A0A8J2VPZ4_9RHOB</name>
<dbReference type="EMBL" id="BMCP01000001">
    <property type="protein sequence ID" value="GGE35247.1"/>
    <property type="molecule type" value="Genomic_DNA"/>
</dbReference>
<dbReference type="RefSeq" id="WP_188408654.1">
    <property type="nucleotide sequence ID" value="NZ_BMCP01000001.1"/>
</dbReference>
<evidence type="ECO:0000313" key="6">
    <source>
        <dbReference type="EMBL" id="GGE35247.1"/>
    </source>
</evidence>
<comment type="caution">
    <text evidence="6">The sequence shown here is derived from an EMBL/GenBank/DDBJ whole genome shotgun (WGS) entry which is preliminary data.</text>
</comment>
<keyword evidence="2 4" id="KW-0808">Transferase</keyword>
<organism evidence="6 7">
    <name type="scientific">Agaricicola taiwanensis</name>
    <dbReference type="NCBI Taxonomy" id="591372"/>
    <lineage>
        <taxon>Bacteria</taxon>
        <taxon>Pseudomonadati</taxon>
        <taxon>Pseudomonadota</taxon>
        <taxon>Alphaproteobacteria</taxon>
        <taxon>Rhodobacterales</taxon>
        <taxon>Paracoccaceae</taxon>
        <taxon>Agaricicola</taxon>
    </lineage>
</organism>
<evidence type="ECO:0000256" key="4">
    <source>
        <dbReference type="RuleBase" id="RU369062"/>
    </source>
</evidence>
<comment type="similarity">
    <text evidence="1 4">Belongs to the polyphosphate kinase 2 (PPK2) family. Class I subfamily.</text>
</comment>
<dbReference type="EC" id="2.7.4.-" evidence="4"/>
<comment type="function">
    <text evidence="4">Uses inorganic polyphosphate (polyP) as a donor to convert GDP to GTP or ADP to ATP.</text>
</comment>
<evidence type="ECO:0000259" key="5">
    <source>
        <dbReference type="Pfam" id="PF03976"/>
    </source>
</evidence>
<evidence type="ECO:0000256" key="3">
    <source>
        <dbReference type="ARBA" id="ARBA00022777"/>
    </source>
</evidence>
<reference evidence="6" key="1">
    <citation type="journal article" date="2014" name="Int. J. Syst. Evol. Microbiol.">
        <title>Complete genome sequence of Corynebacterium casei LMG S-19264T (=DSM 44701T), isolated from a smear-ripened cheese.</title>
        <authorList>
            <consortium name="US DOE Joint Genome Institute (JGI-PGF)"/>
            <person name="Walter F."/>
            <person name="Albersmeier A."/>
            <person name="Kalinowski J."/>
            <person name="Ruckert C."/>
        </authorList>
    </citation>
    <scope>NUCLEOTIDE SEQUENCE</scope>
    <source>
        <strain evidence="6">CCM 7684</strain>
    </source>
</reference>
<feature type="domain" description="Polyphosphate kinase-2-related" evidence="5">
    <location>
        <begin position="54"/>
        <end position="271"/>
    </location>
</feature>
<keyword evidence="7" id="KW-1185">Reference proteome</keyword>
<evidence type="ECO:0000256" key="1">
    <source>
        <dbReference type="ARBA" id="ARBA00009924"/>
    </source>
</evidence>
<sequence>MAQKSDSIQDSVHDTSGIEVVVDGAAVDLDAQPLPKAIEKRAFRSGGFPYPAMKRKPYEKELRRLQIDLLKLQAQLHSSGRRLVVVFEGRDSAGKGGTISRFTQHLNPRSARVVALPKPSDVERGQWYFQRYVSHLPTSGEIVLFDRSWYNRAVVEPVMGFCKPADTRRFFHEAPRFEAMLIESGIILIKFWLTVGREMQLTRLHARRHDPLKQWKLSPIDYAGLPKWEAYTEAAEAMFDATHTAEAPWTVVRANDKRRLRIACLRHVLTVAGQAPFDGKAPDPKIAFDAAAYRAAGHTP</sequence>
<comment type="subunit">
    <text evidence="4">Homotetramer.</text>
</comment>
<proteinExistence type="inferred from homology"/>
<keyword evidence="3 4" id="KW-0418">Kinase</keyword>
<gene>
    <name evidence="6" type="ORF">GCM10007276_10950</name>
</gene>
<dbReference type="NCBIfam" id="TIGR03707">
    <property type="entry name" value="PPK2_P_aer"/>
    <property type="match status" value="1"/>
</dbReference>
<dbReference type="GO" id="GO:0008976">
    <property type="term" value="F:polyphosphate kinase activity"/>
    <property type="evidence" value="ECO:0007669"/>
    <property type="project" value="UniProtKB-UniRule"/>
</dbReference>
<accession>A0A8J2VPZ4</accession>
<protein>
    <recommendedName>
        <fullName evidence="4">ADP/GDP-polyphosphate phosphotransferase</fullName>
        <ecNumber evidence="4">2.7.4.-</ecNumber>
    </recommendedName>
    <alternativeName>
        <fullName evidence="4">Polyphosphate kinase PPK2</fullName>
    </alternativeName>
</protein>
<dbReference type="Proteomes" id="UP000602745">
    <property type="component" value="Unassembled WGS sequence"/>
</dbReference>
<dbReference type="InterPro" id="IPR022486">
    <property type="entry name" value="PPK2_PA0141"/>
</dbReference>
<dbReference type="Pfam" id="PF03976">
    <property type="entry name" value="PPK2"/>
    <property type="match status" value="1"/>
</dbReference>
<dbReference type="GO" id="GO:0006793">
    <property type="term" value="P:phosphorus metabolic process"/>
    <property type="evidence" value="ECO:0007669"/>
    <property type="project" value="InterPro"/>
</dbReference>
<evidence type="ECO:0000313" key="7">
    <source>
        <dbReference type="Proteomes" id="UP000602745"/>
    </source>
</evidence>
<dbReference type="PANTHER" id="PTHR34383:SF1">
    <property type="entry name" value="ADP-POLYPHOSPHATE PHOSPHOTRANSFERASE"/>
    <property type="match status" value="1"/>
</dbReference>
<reference evidence="6" key="2">
    <citation type="submission" date="2020-09" db="EMBL/GenBank/DDBJ databases">
        <authorList>
            <person name="Sun Q."/>
            <person name="Sedlacek I."/>
        </authorList>
    </citation>
    <scope>NUCLEOTIDE SEQUENCE</scope>
    <source>
        <strain evidence="6">CCM 7684</strain>
    </source>
</reference>
<dbReference type="PANTHER" id="PTHR34383">
    <property type="entry name" value="POLYPHOSPHATE:AMP PHOSPHOTRANSFERASE-RELATED"/>
    <property type="match status" value="1"/>
</dbReference>